<evidence type="ECO:0000256" key="4">
    <source>
        <dbReference type="ARBA" id="ARBA00023172"/>
    </source>
</evidence>
<keyword evidence="3" id="KW-0238">DNA-binding</keyword>
<dbReference type="InterPro" id="IPR006118">
    <property type="entry name" value="Recombinase_CS"/>
</dbReference>
<evidence type="ECO:0000313" key="7">
    <source>
        <dbReference type="Proteomes" id="UP001231124"/>
    </source>
</evidence>
<dbReference type="InterPro" id="IPR050639">
    <property type="entry name" value="SSR_resolvase"/>
</dbReference>
<protein>
    <submittedName>
        <fullName evidence="6">DNA invertase Pin-like site-specific DNA recombinase</fullName>
    </submittedName>
</protein>
<dbReference type="InterPro" id="IPR036162">
    <property type="entry name" value="Resolvase-like_N_sf"/>
</dbReference>
<dbReference type="EMBL" id="JAUSVP010000004">
    <property type="protein sequence ID" value="MDQ0447281.1"/>
    <property type="molecule type" value="Genomic_DNA"/>
</dbReference>
<dbReference type="PANTHER" id="PTHR30461:SF26">
    <property type="entry name" value="RESOLVASE HOMOLOG YNEB"/>
    <property type="match status" value="1"/>
</dbReference>
<evidence type="ECO:0000313" key="6">
    <source>
        <dbReference type="EMBL" id="MDQ0447281.1"/>
    </source>
</evidence>
<gene>
    <name evidence="6" type="ORF">QO012_001777</name>
</gene>
<dbReference type="PANTHER" id="PTHR30461">
    <property type="entry name" value="DNA-INVERTASE FROM LAMBDOID PROPHAGE"/>
    <property type="match status" value="1"/>
</dbReference>
<evidence type="ECO:0000256" key="3">
    <source>
        <dbReference type="ARBA" id="ARBA00023125"/>
    </source>
</evidence>
<evidence type="ECO:0000259" key="5">
    <source>
        <dbReference type="PROSITE" id="PS51736"/>
    </source>
</evidence>
<name>A0ABU0I0M5_9HYPH</name>
<dbReference type="Proteomes" id="UP001231124">
    <property type="component" value="Unassembled WGS sequence"/>
</dbReference>
<dbReference type="SUPFAM" id="SSF53041">
    <property type="entry name" value="Resolvase-like"/>
    <property type="match status" value="1"/>
</dbReference>
<keyword evidence="2" id="KW-0229">DNA integration</keyword>
<dbReference type="PROSITE" id="PS00398">
    <property type="entry name" value="RECOMBINASES_2"/>
    <property type="match status" value="1"/>
</dbReference>
<dbReference type="PROSITE" id="PS51736">
    <property type="entry name" value="RECOMBINASES_3"/>
    <property type="match status" value="1"/>
</dbReference>
<dbReference type="Pfam" id="PF00239">
    <property type="entry name" value="Resolvase"/>
    <property type="match status" value="1"/>
</dbReference>
<feature type="domain" description="Resolvase/invertase-type recombinase catalytic" evidence="5">
    <location>
        <begin position="1"/>
        <end position="135"/>
    </location>
</feature>
<accession>A0ABU0I0M5</accession>
<evidence type="ECO:0000256" key="2">
    <source>
        <dbReference type="ARBA" id="ARBA00022908"/>
    </source>
</evidence>
<evidence type="ECO:0000256" key="1">
    <source>
        <dbReference type="ARBA" id="ARBA00009913"/>
    </source>
</evidence>
<dbReference type="SMART" id="SM00857">
    <property type="entry name" value="Resolvase"/>
    <property type="match status" value="1"/>
</dbReference>
<proteinExistence type="inferred from homology"/>
<reference evidence="6 7" key="1">
    <citation type="submission" date="2023-07" db="EMBL/GenBank/DDBJ databases">
        <title>Genomic Encyclopedia of Type Strains, Phase IV (KMG-IV): sequencing the most valuable type-strain genomes for metagenomic binning, comparative biology and taxonomic classification.</title>
        <authorList>
            <person name="Goeker M."/>
        </authorList>
    </citation>
    <scope>NUCLEOTIDE SEQUENCE [LARGE SCALE GENOMIC DNA]</scope>
    <source>
        <strain evidence="6 7">DSM 19013</strain>
    </source>
</reference>
<comment type="caution">
    <text evidence="6">The sequence shown here is derived from an EMBL/GenBank/DDBJ whole genome shotgun (WGS) entry which is preliminary data.</text>
</comment>
<dbReference type="CDD" id="cd03768">
    <property type="entry name" value="SR_ResInv"/>
    <property type="match status" value="1"/>
</dbReference>
<sequence length="185" mass="19928">MIVGYARTSTLDQEAGFEAQVRDLTALGCERIFKEQVSSVGKRTELDAAVDFCREGDTLVVTKLDRLARSVTHLGKIIETLEAKGVAMRIVNLGVDTTTPTGKLMLNVLGGVAQFEREMMLERQREGIKSAKDAGKYKGRKPTAQAKADEIKALKAEGLSMAKIASKLGIGVGSVHRALNPAKQA</sequence>
<organism evidence="6 7">
    <name type="scientific">Methylobacterium aerolatum</name>
    <dbReference type="NCBI Taxonomy" id="418708"/>
    <lineage>
        <taxon>Bacteria</taxon>
        <taxon>Pseudomonadati</taxon>
        <taxon>Pseudomonadota</taxon>
        <taxon>Alphaproteobacteria</taxon>
        <taxon>Hyphomicrobiales</taxon>
        <taxon>Methylobacteriaceae</taxon>
        <taxon>Methylobacterium</taxon>
    </lineage>
</organism>
<dbReference type="RefSeq" id="WP_238207010.1">
    <property type="nucleotide sequence ID" value="NZ_BPQE01000031.1"/>
</dbReference>
<keyword evidence="7" id="KW-1185">Reference proteome</keyword>
<keyword evidence="4" id="KW-0233">DNA recombination</keyword>
<dbReference type="Gene3D" id="3.40.50.1390">
    <property type="entry name" value="Resolvase, N-terminal catalytic domain"/>
    <property type="match status" value="1"/>
</dbReference>
<dbReference type="InterPro" id="IPR006119">
    <property type="entry name" value="Resolv_N"/>
</dbReference>
<comment type="similarity">
    <text evidence="1">Belongs to the site-specific recombinase resolvase family.</text>
</comment>